<evidence type="ECO:0000313" key="12">
    <source>
        <dbReference type="Proteomes" id="UP000595140"/>
    </source>
</evidence>
<dbReference type="GO" id="GO:2000067">
    <property type="term" value="P:regulation of root morphogenesis"/>
    <property type="evidence" value="ECO:0007669"/>
    <property type="project" value="UniProtKB-ARBA"/>
</dbReference>
<comment type="subcellular location">
    <subcellularLocation>
        <location evidence="1">Cell membrane</location>
        <topology evidence="1">Peripheral membrane protein</topology>
        <orientation evidence="1">Cytoplasmic side</orientation>
    </subcellularLocation>
</comment>
<keyword evidence="3" id="KW-1003">Cell membrane</keyword>
<evidence type="ECO:0000256" key="8">
    <source>
        <dbReference type="ARBA" id="ARBA00046534"/>
    </source>
</evidence>
<dbReference type="PIRSF" id="PIRSF031043">
    <property type="entry name" value="UCP031043"/>
    <property type="match status" value="1"/>
</dbReference>
<feature type="domain" description="SOSEKI DIX-like" evidence="10">
    <location>
        <begin position="33"/>
        <end position="120"/>
    </location>
</feature>
<dbReference type="InterPro" id="IPR021182">
    <property type="entry name" value="SOK_magnoliopsida"/>
</dbReference>
<evidence type="ECO:0000256" key="4">
    <source>
        <dbReference type="ARBA" id="ARBA00022618"/>
    </source>
</evidence>
<protein>
    <recommendedName>
        <fullName evidence="10">SOSEKI DIX-like domain-containing protein</fullName>
    </recommendedName>
</protein>
<dbReference type="Proteomes" id="UP000595140">
    <property type="component" value="Unassembled WGS sequence"/>
</dbReference>
<keyword evidence="5" id="KW-0472">Membrane</keyword>
<sequence length="229" mass="25860">MAARSERRTDLHIISKKWKDPDLSPEPPRRRAAVVYYLSRNGHLQHPHFMEVLFSSSRGLYLRDVIYRLNSLRGKGMASLYSWSAKRRYKKGFVWQDLAEDDFIHPTSDEEYVLKGSEILDGILTPGGEEFELPAAGAKGQRDKPLLGSVEEEEEDREEALNRSQRTELSGGEISPPPPSGSSPETLERLMKAGGRVILVNESQIEAKFETSVNATKFSCFKLGSLFLF</sequence>
<keyword evidence="6" id="KW-0131">Cell cycle</keyword>
<dbReference type="OrthoDB" id="1280899at2759"/>
<evidence type="ECO:0000256" key="7">
    <source>
        <dbReference type="ARBA" id="ARBA00024211"/>
    </source>
</evidence>
<keyword evidence="4" id="KW-0132">Cell division</keyword>
<dbReference type="InterPro" id="IPR048351">
    <property type="entry name" value="SOK_DIX"/>
</dbReference>
<evidence type="ECO:0000256" key="2">
    <source>
        <dbReference type="ARBA" id="ARBA00022473"/>
    </source>
</evidence>
<comment type="subunit">
    <text evidence="8">Homodimer. Forms long polymer filaments with other SOKs proteins polymers (e.g. SOK1, SOK2, SOK3 and SOK4) crucial for polar localization and biological activity. Binds to ANGUSTIFOLIA (AN).</text>
</comment>
<organism evidence="11 12">
    <name type="scientific">Cuscuta campestris</name>
    <dbReference type="NCBI Taxonomy" id="132261"/>
    <lineage>
        <taxon>Eukaryota</taxon>
        <taxon>Viridiplantae</taxon>
        <taxon>Streptophyta</taxon>
        <taxon>Embryophyta</taxon>
        <taxon>Tracheophyta</taxon>
        <taxon>Spermatophyta</taxon>
        <taxon>Magnoliopsida</taxon>
        <taxon>eudicotyledons</taxon>
        <taxon>Gunneridae</taxon>
        <taxon>Pentapetalae</taxon>
        <taxon>asterids</taxon>
        <taxon>lamiids</taxon>
        <taxon>Solanales</taxon>
        <taxon>Convolvulaceae</taxon>
        <taxon>Cuscuteae</taxon>
        <taxon>Cuscuta</taxon>
        <taxon>Cuscuta subgen. Grammica</taxon>
        <taxon>Cuscuta sect. Cleistogrammica</taxon>
    </lineage>
</organism>
<evidence type="ECO:0000256" key="9">
    <source>
        <dbReference type="SAM" id="MobiDB-lite"/>
    </source>
</evidence>
<keyword evidence="2" id="KW-0217">Developmental protein</keyword>
<dbReference type="PANTHER" id="PTHR31083:SF4">
    <property type="entry name" value="PROTEIN SOSEKI 4-RELATED"/>
    <property type="match status" value="1"/>
</dbReference>
<proteinExistence type="inferred from homology"/>
<gene>
    <name evidence="11" type="ORF">CCAM_LOCUS18482</name>
</gene>
<dbReference type="GO" id="GO:0051302">
    <property type="term" value="P:regulation of cell division"/>
    <property type="evidence" value="ECO:0007669"/>
    <property type="project" value="UniProtKB-ARBA"/>
</dbReference>
<dbReference type="Pfam" id="PF06136">
    <property type="entry name" value="SOK"/>
    <property type="match status" value="1"/>
</dbReference>
<evidence type="ECO:0000256" key="5">
    <source>
        <dbReference type="ARBA" id="ARBA00023136"/>
    </source>
</evidence>
<comment type="similarity">
    <text evidence="7">Belongs to the SOSEKI family.</text>
</comment>
<accession>A0A484LL82</accession>
<dbReference type="GO" id="GO:0090708">
    <property type="term" value="P:specification of plant organ axis polarity"/>
    <property type="evidence" value="ECO:0007669"/>
    <property type="project" value="UniProtKB-ARBA"/>
</dbReference>
<evidence type="ECO:0000256" key="6">
    <source>
        <dbReference type="ARBA" id="ARBA00023306"/>
    </source>
</evidence>
<evidence type="ECO:0000313" key="11">
    <source>
        <dbReference type="EMBL" id="VFQ76706.1"/>
    </source>
</evidence>
<reference evidence="11 12" key="1">
    <citation type="submission" date="2018-04" db="EMBL/GenBank/DDBJ databases">
        <authorList>
            <person name="Vogel A."/>
        </authorList>
    </citation>
    <scope>NUCLEOTIDE SEQUENCE [LARGE SCALE GENOMIC DNA]</scope>
</reference>
<name>A0A484LL82_9ASTE</name>
<evidence type="ECO:0000256" key="3">
    <source>
        <dbReference type="ARBA" id="ARBA00022475"/>
    </source>
</evidence>
<dbReference type="GO" id="GO:0051258">
    <property type="term" value="P:protein polymerization"/>
    <property type="evidence" value="ECO:0007669"/>
    <property type="project" value="UniProtKB-ARBA"/>
</dbReference>
<dbReference type="GO" id="GO:0051301">
    <property type="term" value="P:cell division"/>
    <property type="evidence" value="ECO:0007669"/>
    <property type="project" value="UniProtKB-KW"/>
</dbReference>
<evidence type="ECO:0000256" key="1">
    <source>
        <dbReference type="ARBA" id="ARBA00004413"/>
    </source>
</evidence>
<dbReference type="PANTHER" id="PTHR31083">
    <property type="entry name" value="UPSTREAM OF FLC PROTEIN (DUF966)"/>
    <property type="match status" value="1"/>
</dbReference>
<dbReference type="GO" id="GO:0005886">
    <property type="term" value="C:plasma membrane"/>
    <property type="evidence" value="ECO:0007669"/>
    <property type="project" value="UniProtKB-SubCell"/>
</dbReference>
<dbReference type="AlphaFoldDB" id="A0A484LL82"/>
<keyword evidence="12" id="KW-1185">Reference proteome</keyword>
<dbReference type="InterPro" id="IPR010369">
    <property type="entry name" value="SOK"/>
</dbReference>
<evidence type="ECO:0000259" key="10">
    <source>
        <dbReference type="Pfam" id="PF06136"/>
    </source>
</evidence>
<feature type="region of interest" description="Disordered" evidence="9">
    <location>
        <begin position="131"/>
        <end position="186"/>
    </location>
</feature>
<dbReference type="EMBL" id="OOIL02001568">
    <property type="protein sequence ID" value="VFQ76706.1"/>
    <property type="molecule type" value="Genomic_DNA"/>
</dbReference>